<dbReference type="AlphaFoldDB" id="A0A3L6DJL5"/>
<dbReference type="Proteomes" id="UP000251960">
    <property type="component" value="Chromosome 8"/>
</dbReference>
<evidence type="ECO:0000313" key="1">
    <source>
        <dbReference type="EMBL" id="PWZ08775.1"/>
    </source>
</evidence>
<gene>
    <name evidence="1" type="ORF">Zm00014a_002203</name>
</gene>
<dbReference type="ExpressionAtlas" id="A0A3L6DJL5">
    <property type="expression patterns" value="baseline"/>
</dbReference>
<proteinExistence type="predicted"/>
<comment type="caution">
    <text evidence="1">The sequence shown here is derived from an EMBL/GenBank/DDBJ whole genome shotgun (WGS) entry which is preliminary data.</text>
</comment>
<reference evidence="1" key="1">
    <citation type="journal article" date="2018" name="Nat. Genet.">
        <title>Extensive intraspecific gene order and gene structural variations between Mo17 and other maize genomes.</title>
        <authorList>
            <person name="Sun S."/>
            <person name="Zhou Y."/>
            <person name="Chen J."/>
            <person name="Shi J."/>
            <person name="Zhao H."/>
            <person name="Zhao H."/>
            <person name="Song W."/>
            <person name="Zhang M."/>
            <person name="Cui Y."/>
            <person name="Dong X."/>
            <person name="Liu H."/>
            <person name="Ma X."/>
            <person name="Jiao Y."/>
            <person name="Wang B."/>
            <person name="Wei X."/>
            <person name="Stein J.C."/>
            <person name="Glaubitz J.C."/>
            <person name="Lu F."/>
            <person name="Yu G."/>
            <person name="Liang C."/>
            <person name="Fengler K."/>
            <person name="Li B."/>
            <person name="Rafalski A."/>
            <person name="Schnable P.S."/>
            <person name="Ware D.H."/>
            <person name="Buckler E.S."/>
            <person name="Lai J."/>
        </authorList>
    </citation>
    <scope>NUCLEOTIDE SEQUENCE [LARGE SCALE GENOMIC DNA]</scope>
    <source>
        <tissue evidence="1">Seedling</tissue>
    </source>
</reference>
<dbReference type="EMBL" id="NCVQ01000009">
    <property type="protein sequence ID" value="PWZ08775.1"/>
    <property type="molecule type" value="Genomic_DNA"/>
</dbReference>
<accession>A0A3L6DJL5</accession>
<organism evidence="1">
    <name type="scientific">Zea mays</name>
    <name type="common">Maize</name>
    <dbReference type="NCBI Taxonomy" id="4577"/>
    <lineage>
        <taxon>Eukaryota</taxon>
        <taxon>Viridiplantae</taxon>
        <taxon>Streptophyta</taxon>
        <taxon>Embryophyta</taxon>
        <taxon>Tracheophyta</taxon>
        <taxon>Spermatophyta</taxon>
        <taxon>Magnoliopsida</taxon>
        <taxon>Liliopsida</taxon>
        <taxon>Poales</taxon>
        <taxon>Poaceae</taxon>
        <taxon>PACMAD clade</taxon>
        <taxon>Panicoideae</taxon>
        <taxon>Andropogonodae</taxon>
        <taxon>Andropogoneae</taxon>
        <taxon>Tripsacinae</taxon>
        <taxon>Zea</taxon>
    </lineage>
</organism>
<protein>
    <submittedName>
        <fullName evidence="1">Uncharacterized protein</fullName>
    </submittedName>
</protein>
<name>A0A3L6DJL5_MAIZE</name>
<sequence length="90" mass="10108">MYVVEAVVLGLALSCFFLCAMGGSCMFRLCIANTEEDWRPRTEQYKFIDRSNPGVEQIMPLACSYECTEAGNGAVQVHRSIETCVDRYIV</sequence>